<dbReference type="UniPathway" id="UPA00948"/>
<dbReference type="SUPFAM" id="SSF48452">
    <property type="entry name" value="TPR-like"/>
    <property type="match status" value="1"/>
</dbReference>
<dbReference type="GO" id="GO:0106245">
    <property type="term" value="F:L-serine-phosphatidylethanolamine phosphatidyltransferase activity"/>
    <property type="evidence" value="ECO:0007669"/>
    <property type="project" value="UniProtKB-UniRule"/>
</dbReference>
<comment type="pathway">
    <text evidence="3">Phospholipid metabolism; phosphatidylserine biosynthesis.</text>
</comment>
<reference evidence="8" key="1">
    <citation type="submission" date="2016-06" db="UniProtKB">
        <authorList>
            <consortium name="WormBaseParasite"/>
        </authorList>
    </citation>
    <scope>IDENTIFICATION</scope>
</reference>
<keyword evidence="7" id="KW-1185">Reference proteome</keyword>
<evidence type="ECO:0000256" key="2">
    <source>
        <dbReference type="ARBA" id="ARBA00022803"/>
    </source>
</evidence>
<gene>
    <name evidence="6" type="ORF">TCNE_LOCUS9184</name>
</gene>
<dbReference type="GO" id="GO:0051879">
    <property type="term" value="F:Hsp90 protein binding"/>
    <property type="evidence" value="ECO:0007669"/>
    <property type="project" value="InterPro"/>
</dbReference>
<dbReference type="InterPro" id="IPR004277">
    <property type="entry name" value="PSS"/>
</dbReference>
<comment type="function">
    <text evidence="3">Catalyzes a base-exchange reaction in which the polar head group of phosphatidylethanolamine (PE) is replaced by L-serine.</text>
</comment>
<dbReference type="AlphaFoldDB" id="A0A183UL14"/>
<evidence type="ECO:0000256" key="4">
    <source>
        <dbReference type="SAM" id="MobiDB-lite"/>
    </source>
</evidence>
<evidence type="ECO:0000313" key="6">
    <source>
        <dbReference type="EMBL" id="VDM40505.1"/>
    </source>
</evidence>
<keyword evidence="2" id="KW-0802">TPR repeat</keyword>
<sequence>MNDEERAALAKKLDEDLDLFVENLASKKKVEGERKPFDFDEWCRELDQHPAFMTELRPNEQGEYSEAVQALQALKYEDSETEDRVERAEWHKEEGNKHFKYKKYRWATDCYTNGIKELCADRTVNSVLFANRAAAQVHLGNLRSATRDCVFARRFDPTNLKAIIRCAECLIKMGYGKQCIEWIDSSKVLLAKSPSNSLEGEADRRVEQLKRVDELRLQAVQSAIIEERDERKAKAVMAKEMQKKKRLLAAFAARNLHFKPTIHFDDASLFEWSQIEVRLPQTKAHEQVYLDEEDVLHWPLLIQYPEHGQTDFFTECSEMNTLEELLQPLFQNAAHWDRDHDFRQENVRLFVSLDSDENELNEVLLSDTLREILSMEHFVIVHGLPVVQVLAMKRKVTKESPKVRFSECDDDSSKVDISSGRSRSLTDDQSDEADESDLHTTSSHRIRRTSRTEAERMYYQMINERVVNDVTLEFFYKPHTVTALIAICAFLLAPAFTREDAHTDNNALTGLIATAVLFLVVSALAFPNGPFIRPHPVFWRLMFGFSVIYMMILQFALFQNFRDIKLVLKWLDPQGLSREKLEEKAYAVNCSDITLERLWSYMDIFAVGHFLGWAMKALLIRHSIICWYISIAWEITEVVFAHLLPNFQECWWDAIVLDVLVCNGLGIWFGTWVAHFFEMRQFHWESIKDIKTARGKFKRAVLQFTPESWIKVDWYNNFALRRTLSIYAFVMIWLVSELNTFFLKHIFAVDTSHPLVFWRIVLIGFISAPSIRQFYLFATDPRVKRMGMQSWVYLAVCALEAAICIKFGRPQFPHIKITFILIWIAFLAVGTFGCVWLSVWWARKFAPTKQVNVGGRLRECYLDSSYENLGAIADDVRACRKRLQISESDFN</sequence>
<keyword evidence="3" id="KW-0812">Transmembrane</keyword>
<keyword evidence="3" id="KW-1208">Phospholipid metabolism</keyword>
<feature type="region of interest" description="Disordered" evidence="4">
    <location>
        <begin position="406"/>
        <end position="449"/>
    </location>
</feature>
<dbReference type="GO" id="GO:0006659">
    <property type="term" value="P:phosphatidylserine biosynthetic process"/>
    <property type="evidence" value="ECO:0007669"/>
    <property type="project" value="UniProtKB-UniRule"/>
</dbReference>
<dbReference type="PANTHER" id="PTHR46035:SF1">
    <property type="entry name" value="TETRATRICOPEPTIDE REPEAT PROTEIN 4"/>
    <property type="match status" value="1"/>
</dbReference>
<comment type="catalytic activity">
    <reaction evidence="3">
        <text>a 1,2-diacyl-sn-glycero-3-phosphoethanolamine + L-serine = a 1,2-diacyl-sn-glycero-3-phospho-L-serine + ethanolamine</text>
        <dbReference type="Rhea" id="RHEA:27606"/>
        <dbReference type="ChEBI" id="CHEBI:33384"/>
        <dbReference type="ChEBI" id="CHEBI:57262"/>
        <dbReference type="ChEBI" id="CHEBI:57603"/>
        <dbReference type="ChEBI" id="CHEBI:64612"/>
        <dbReference type="EC" id="2.7.8.29"/>
    </reaction>
</comment>
<feature type="transmembrane region" description="Helical" evidence="3">
    <location>
        <begin position="820"/>
        <end position="842"/>
    </location>
</feature>
<dbReference type="Gene3D" id="1.25.40.10">
    <property type="entry name" value="Tetratricopeptide repeat domain"/>
    <property type="match status" value="1"/>
</dbReference>
<reference evidence="6 7" key="2">
    <citation type="submission" date="2018-11" db="EMBL/GenBank/DDBJ databases">
        <authorList>
            <consortium name="Pathogen Informatics"/>
        </authorList>
    </citation>
    <scope>NUCLEOTIDE SEQUENCE [LARGE SCALE GENOMIC DNA]</scope>
</reference>
<dbReference type="InterPro" id="IPR044059">
    <property type="entry name" value="Csn1/TTC4_wheel"/>
</dbReference>
<dbReference type="GO" id="GO:0005634">
    <property type="term" value="C:nucleus"/>
    <property type="evidence" value="ECO:0007669"/>
    <property type="project" value="TreeGrafter"/>
</dbReference>
<dbReference type="GO" id="GO:0005789">
    <property type="term" value="C:endoplasmic reticulum membrane"/>
    <property type="evidence" value="ECO:0007669"/>
    <property type="project" value="UniProtKB-SubCell"/>
</dbReference>
<dbReference type="EC" id="2.7.8.29" evidence="3"/>
<comment type="similarity">
    <text evidence="3">Belongs to the phosphatidyl serine synthase family.</text>
</comment>
<feature type="transmembrane region" description="Helical" evidence="3">
    <location>
        <begin position="790"/>
        <end position="808"/>
    </location>
</feature>
<keyword evidence="3" id="KW-0808">Transferase</keyword>
<dbReference type="GO" id="GO:0005829">
    <property type="term" value="C:cytosol"/>
    <property type="evidence" value="ECO:0007669"/>
    <property type="project" value="TreeGrafter"/>
</dbReference>
<dbReference type="GO" id="GO:0030544">
    <property type="term" value="F:Hsp70 protein binding"/>
    <property type="evidence" value="ECO:0007669"/>
    <property type="project" value="TreeGrafter"/>
</dbReference>
<feature type="transmembrane region" description="Helical" evidence="3">
    <location>
        <begin position="625"/>
        <end position="643"/>
    </location>
</feature>
<feature type="transmembrane region" description="Helical" evidence="3">
    <location>
        <begin position="508"/>
        <end position="526"/>
    </location>
</feature>
<dbReference type="PANTHER" id="PTHR46035">
    <property type="entry name" value="TETRATRICOPEPTIDE REPEAT PROTEIN 4"/>
    <property type="match status" value="1"/>
</dbReference>
<keyword evidence="3" id="KW-1133">Transmembrane helix</keyword>
<feature type="transmembrane region" description="Helical" evidence="3">
    <location>
        <begin position="755"/>
        <end position="778"/>
    </location>
</feature>
<proteinExistence type="inferred from homology"/>
<dbReference type="InterPro" id="IPR011990">
    <property type="entry name" value="TPR-like_helical_dom_sf"/>
</dbReference>
<keyword evidence="3" id="KW-0443">Lipid metabolism</keyword>
<keyword evidence="3" id="KW-0256">Endoplasmic reticulum</keyword>
<evidence type="ECO:0000259" key="5">
    <source>
        <dbReference type="Pfam" id="PF18972"/>
    </source>
</evidence>
<organism evidence="7 8">
    <name type="scientific">Toxocara canis</name>
    <name type="common">Canine roundworm</name>
    <dbReference type="NCBI Taxonomy" id="6265"/>
    <lineage>
        <taxon>Eukaryota</taxon>
        <taxon>Metazoa</taxon>
        <taxon>Ecdysozoa</taxon>
        <taxon>Nematoda</taxon>
        <taxon>Chromadorea</taxon>
        <taxon>Rhabditida</taxon>
        <taxon>Spirurina</taxon>
        <taxon>Ascaridomorpha</taxon>
        <taxon>Ascaridoidea</taxon>
        <taxon>Toxocaridae</taxon>
        <taxon>Toxocara</taxon>
    </lineage>
</organism>
<feature type="transmembrane region" description="Helical" evidence="3">
    <location>
        <begin position="474"/>
        <end position="496"/>
    </location>
</feature>
<keyword evidence="3" id="KW-0472">Membrane</keyword>
<feature type="transmembrane region" description="Helical" evidence="3">
    <location>
        <begin position="538"/>
        <end position="558"/>
    </location>
</feature>
<dbReference type="CDD" id="cd21377">
    <property type="entry name" value="CTWD_Cns1-like"/>
    <property type="match status" value="1"/>
</dbReference>
<dbReference type="Pfam" id="PF18972">
    <property type="entry name" value="Wheel"/>
    <property type="match status" value="1"/>
</dbReference>
<dbReference type="EMBL" id="UYWY01020101">
    <property type="protein sequence ID" value="VDM40505.1"/>
    <property type="molecule type" value="Genomic_DNA"/>
</dbReference>
<keyword evidence="1" id="KW-0677">Repeat</keyword>
<feature type="domain" description="Cns1/TTC4 wheel" evidence="5">
    <location>
        <begin position="291"/>
        <end position="393"/>
    </location>
</feature>
<feature type="transmembrane region" description="Helical" evidence="3">
    <location>
        <begin position="724"/>
        <end position="743"/>
    </location>
</feature>
<keyword evidence="3" id="KW-0444">Lipid biosynthesis</keyword>
<keyword evidence="3" id="KW-0594">Phospholipid biosynthesis</keyword>
<feature type="transmembrane region" description="Helical" evidence="3">
    <location>
        <begin position="655"/>
        <end position="677"/>
    </location>
</feature>
<evidence type="ECO:0000256" key="3">
    <source>
        <dbReference type="RuleBase" id="RU368094"/>
    </source>
</evidence>
<dbReference type="GO" id="GO:0006457">
    <property type="term" value="P:protein folding"/>
    <property type="evidence" value="ECO:0007669"/>
    <property type="project" value="TreeGrafter"/>
</dbReference>
<comment type="subcellular location">
    <subcellularLocation>
        <location evidence="3">Endoplasmic reticulum membrane</location>
        <topology evidence="3">Multi-pass membrane protein</topology>
    </subcellularLocation>
</comment>
<dbReference type="WBParaSite" id="TCNE_0000918401-mRNA-1">
    <property type="protein sequence ID" value="TCNE_0000918401-mRNA-1"/>
    <property type="gene ID" value="TCNE_0000918401"/>
</dbReference>
<evidence type="ECO:0000313" key="8">
    <source>
        <dbReference type="WBParaSite" id="TCNE_0000918401-mRNA-1"/>
    </source>
</evidence>
<dbReference type="Pfam" id="PF03034">
    <property type="entry name" value="PSS"/>
    <property type="match status" value="1"/>
</dbReference>
<evidence type="ECO:0000256" key="1">
    <source>
        <dbReference type="ARBA" id="ARBA00022737"/>
    </source>
</evidence>
<evidence type="ECO:0000313" key="7">
    <source>
        <dbReference type="Proteomes" id="UP000050794"/>
    </source>
</evidence>
<accession>A0A183UL14</accession>
<protein>
    <recommendedName>
        <fullName evidence="3">Phosphatidylserine synthase</fullName>
        <ecNumber evidence="3">2.7.8.29</ecNumber>
    </recommendedName>
    <alternativeName>
        <fullName evidence="3">Serine-exchange enzyme</fullName>
    </alternativeName>
</protein>
<name>A0A183UL14_TOXCA</name>
<dbReference type="Proteomes" id="UP000050794">
    <property type="component" value="Unassembled WGS sequence"/>
</dbReference>